<evidence type="ECO:0000313" key="2">
    <source>
        <dbReference type="EMBL" id="CBX97102.1"/>
    </source>
</evidence>
<dbReference type="OrthoDB" id="3789027at2759"/>
<accession>E4ZZI6</accession>
<dbReference type="eggNOG" id="ENOG502T3QA">
    <property type="taxonomic scope" value="Eukaryota"/>
</dbReference>
<evidence type="ECO:0000313" key="3">
    <source>
        <dbReference type="Proteomes" id="UP000002668"/>
    </source>
</evidence>
<evidence type="ECO:0000256" key="1">
    <source>
        <dbReference type="SAM" id="MobiDB-lite"/>
    </source>
</evidence>
<reference evidence="3" key="1">
    <citation type="journal article" date="2011" name="Nat. Commun.">
        <title>Effector diversification within compartments of the Leptosphaeria maculans genome affected by Repeat-Induced Point mutations.</title>
        <authorList>
            <person name="Rouxel T."/>
            <person name="Grandaubert J."/>
            <person name="Hane J.K."/>
            <person name="Hoede C."/>
            <person name="van de Wouw A.P."/>
            <person name="Couloux A."/>
            <person name="Dominguez V."/>
            <person name="Anthouard V."/>
            <person name="Bally P."/>
            <person name="Bourras S."/>
            <person name="Cozijnsen A.J."/>
            <person name="Ciuffetti L.M."/>
            <person name="Degrave A."/>
            <person name="Dilmaghani A."/>
            <person name="Duret L."/>
            <person name="Fudal I."/>
            <person name="Goodwin S.B."/>
            <person name="Gout L."/>
            <person name="Glaser N."/>
            <person name="Linglin J."/>
            <person name="Kema G.H.J."/>
            <person name="Lapalu N."/>
            <person name="Lawrence C.B."/>
            <person name="May K."/>
            <person name="Meyer M."/>
            <person name="Ollivier B."/>
            <person name="Poulain J."/>
            <person name="Schoch C.L."/>
            <person name="Simon A."/>
            <person name="Spatafora J.W."/>
            <person name="Stachowiak A."/>
            <person name="Turgeon B.G."/>
            <person name="Tyler B.M."/>
            <person name="Vincent D."/>
            <person name="Weissenbach J."/>
            <person name="Amselem J."/>
            <person name="Quesneville H."/>
            <person name="Oliver R.P."/>
            <person name="Wincker P."/>
            <person name="Balesdent M.-H."/>
            <person name="Howlett B.J."/>
        </authorList>
    </citation>
    <scope>NUCLEOTIDE SEQUENCE [LARGE SCALE GENOMIC DNA]</scope>
    <source>
        <strain evidence="3">JN3 / isolate v23.1.3 / race Av1-4-5-6-7-8</strain>
    </source>
</reference>
<dbReference type="VEuPathDB" id="FungiDB:LEMA_P102330.1"/>
<feature type="compositionally biased region" description="Polar residues" evidence="1">
    <location>
        <begin position="65"/>
        <end position="78"/>
    </location>
</feature>
<gene>
    <name evidence="2" type="ORF">LEMA_P102330.1</name>
</gene>
<organism evidence="3">
    <name type="scientific">Leptosphaeria maculans (strain JN3 / isolate v23.1.3 / race Av1-4-5-6-7-8)</name>
    <name type="common">Blackleg fungus</name>
    <name type="synonym">Phoma lingam</name>
    <dbReference type="NCBI Taxonomy" id="985895"/>
    <lineage>
        <taxon>Eukaryota</taxon>
        <taxon>Fungi</taxon>
        <taxon>Dikarya</taxon>
        <taxon>Ascomycota</taxon>
        <taxon>Pezizomycotina</taxon>
        <taxon>Dothideomycetes</taxon>
        <taxon>Pleosporomycetidae</taxon>
        <taxon>Pleosporales</taxon>
        <taxon>Pleosporineae</taxon>
        <taxon>Leptosphaeriaceae</taxon>
        <taxon>Plenodomus</taxon>
        <taxon>Plenodomus lingam/Leptosphaeria maculans species complex</taxon>
    </lineage>
</organism>
<dbReference type="InParanoid" id="E4ZZI6"/>
<sequence>MTVARPPIHDILQRRLLHLDCSADLQPYSRNLGPGVQEKAFQWTSDVLRAQLEEHREFLLRQQQHEQGTLNPILQSRTPVAPGPESMPRSHDTHAHMHATPLFRPVSQPQRTAYRSPVATRSENAHSNSW</sequence>
<feature type="region of interest" description="Disordered" evidence="1">
    <location>
        <begin position="65"/>
        <end position="130"/>
    </location>
</feature>
<keyword evidence="3" id="KW-1185">Reference proteome</keyword>
<dbReference type="EMBL" id="FP929130">
    <property type="protein sequence ID" value="CBX97102.1"/>
    <property type="molecule type" value="Genomic_DNA"/>
</dbReference>
<dbReference type="HOGENOM" id="CLU_1938544_0_0_1"/>
<feature type="compositionally biased region" description="Polar residues" evidence="1">
    <location>
        <begin position="107"/>
        <end position="130"/>
    </location>
</feature>
<dbReference type="GeneID" id="13283412"/>
<dbReference type="AlphaFoldDB" id="E4ZZI6"/>
<proteinExistence type="predicted"/>
<name>E4ZZI6_LEPMJ</name>
<protein>
    <submittedName>
        <fullName evidence="2">Predicted protein</fullName>
    </submittedName>
</protein>
<dbReference type="Proteomes" id="UP000002668">
    <property type="component" value="Genome"/>
</dbReference>